<evidence type="ECO:0000313" key="3">
    <source>
        <dbReference type="Proteomes" id="UP000780801"/>
    </source>
</evidence>
<organism evidence="2 3">
    <name type="scientific">Lunasporangiospora selenospora</name>
    <dbReference type="NCBI Taxonomy" id="979761"/>
    <lineage>
        <taxon>Eukaryota</taxon>
        <taxon>Fungi</taxon>
        <taxon>Fungi incertae sedis</taxon>
        <taxon>Mucoromycota</taxon>
        <taxon>Mortierellomycotina</taxon>
        <taxon>Mortierellomycetes</taxon>
        <taxon>Mortierellales</taxon>
        <taxon>Mortierellaceae</taxon>
        <taxon>Lunasporangiospora</taxon>
    </lineage>
</organism>
<comment type="caution">
    <text evidence="2">The sequence shown here is derived from an EMBL/GenBank/DDBJ whole genome shotgun (WGS) entry which is preliminary data.</text>
</comment>
<feature type="compositionally biased region" description="Acidic residues" evidence="1">
    <location>
        <begin position="81"/>
        <end position="94"/>
    </location>
</feature>
<gene>
    <name evidence="2" type="ORF">BGW38_003170</name>
</gene>
<evidence type="ECO:0000256" key="1">
    <source>
        <dbReference type="SAM" id="MobiDB-lite"/>
    </source>
</evidence>
<feature type="non-terminal residue" evidence="2">
    <location>
        <position position="1"/>
    </location>
</feature>
<accession>A0A9P6FRT1</accession>
<feature type="compositionally biased region" description="Low complexity" evidence="1">
    <location>
        <begin position="40"/>
        <end position="74"/>
    </location>
</feature>
<name>A0A9P6FRT1_9FUNG</name>
<keyword evidence="3" id="KW-1185">Reference proteome</keyword>
<feature type="region of interest" description="Disordered" evidence="1">
    <location>
        <begin position="40"/>
        <end position="122"/>
    </location>
</feature>
<dbReference type="Proteomes" id="UP000780801">
    <property type="component" value="Unassembled WGS sequence"/>
</dbReference>
<protein>
    <submittedName>
        <fullName evidence="2">Uncharacterized protein</fullName>
    </submittedName>
</protein>
<evidence type="ECO:0000313" key="2">
    <source>
        <dbReference type="EMBL" id="KAF9580259.1"/>
    </source>
</evidence>
<sequence length="122" mass="13124">AEFASAPLPYAHSDYLMSTAAPLGANFLVHNIPYTHLPISQQQQQPLSLSSTDPATSPDLQSLPSLSSPNPSLRDLSDSGRDEDDEDDDMDEYEIFATPGHQRPAMPSRPAPLISTPSGLAH</sequence>
<proteinExistence type="predicted"/>
<dbReference type="EMBL" id="JAABOA010002185">
    <property type="protein sequence ID" value="KAF9580259.1"/>
    <property type="molecule type" value="Genomic_DNA"/>
</dbReference>
<dbReference type="AlphaFoldDB" id="A0A9P6FRT1"/>
<reference evidence="2" key="1">
    <citation type="journal article" date="2020" name="Fungal Divers.">
        <title>Resolving the Mortierellaceae phylogeny through synthesis of multi-gene phylogenetics and phylogenomics.</title>
        <authorList>
            <person name="Vandepol N."/>
            <person name="Liber J."/>
            <person name="Desiro A."/>
            <person name="Na H."/>
            <person name="Kennedy M."/>
            <person name="Barry K."/>
            <person name="Grigoriev I.V."/>
            <person name="Miller A.N."/>
            <person name="O'Donnell K."/>
            <person name="Stajich J.E."/>
            <person name="Bonito G."/>
        </authorList>
    </citation>
    <scope>NUCLEOTIDE SEQUENCE</scope>
    <source>
        <strain evidence="2">KOD1015</strain>
    </source>
</reference>